<accession>A0AAW1G538</accession>
<dbReference type="Proteomes" id="UP001488805">
    <property type="component" value="Unassembled WGS sequence"/>
</dbReference>
<sequence length="113" mass="12446">MTTLTAADESYSAVQGVQIQRPSLGDEEPHPRVSGEGQIQGGVKAMRIMQDLTIRDKRKESEALADPGSSKRDLDTTSWEGRGFKPAGTKSDHSNEPRHPQKTTLQLSKQEDE</sequence>
<evidence type="ECO:0000256" key="1">
    <source>
        <dbReference type="SAM" id="MobiDB-lite"/>
    </source>
</evidence>
<organism evidence="2 3">
    <name type="scientific">Zoarces viviparus</name>
    <name type="common">Viviparous eelpout</name>
    <name type="synonym">Blennius viviparus</name>
    <dbReference type="NCBI Taxonomy" id="48416"/>
    <lineage>
        <taxon>Eukaryota</taxon>
        <taxon>Metazoa</taxon>
        <taxon>Chordata</taxon>
        <taxon>Craniata</taxon>
        <taxon>Vertebrata</taxon>
        <taxon>Euteleostomi</taxon>
        <taxon>Actinopterygii</taxon>
        <taxon>Neopterygii</taxon>
        <taxon>Teleostei</taxon>
        <taxon>Neoteleostei</taxon>
        <taxon>Acanthomorphata</taxon>
        <taxon>Eupercaria</taxon>
        <taxon>Perciformes</taxon>
        <taxon>Cottioidei</taxon>
        <taxon>Zoarcales</taxon>
        <taxon>Zoarcidae</taxon>
        <taxon>Zoarcinae</taxon>
        <taxon>Zoarces</taxon>
    </lineage>
</organism>
<comment type="caution">
    <text evidence="2">The sequence shown here is derived from an EMBL/GenBank/DDBJ whole genome shotgun (WGS) entry which is preliminary data.</text>
</comment>
<evidence type="ECO:0000313" key="3">
    <source>
        <dbReference type="Proteomes" id="UP001488805"/>
    </source>
</evidence>
<name>A0AAW1G538_ZOAVI</name>
<evidence type="ECO:0000313" key="2">
    <source>
        <dbReference type="EMBL" id="KAK9541630.1"/>
    </source>
</evidence>
<feature type="compositionally biased region" description="Polar residues" evidence="1">
    <location>
        <begin position="12"/>
        <end position="21"/>
    </location>
</feature>
<feature type="region of interest" description="Disordered" evidence="1">
    <location>
        <begin position="58"/>
        <end position="113"/>
    </location>
</feature>
<proteinExistence type="predicted"/>
<dbReference type="AlphaFoldDB" id="A0AAW1G538"/>
<feature type="compositionally biased region" description="Basic and acidic residues" evidence="1">
    <location>
        <begin position="90"/>
        <end position="99"/>
    </location>
</feature>
<protein>
    <submittedName>
        <fullName evidence="2">Uncharacterized protein</fullName>
    </submittedName>
</protein>
<feature type="compositionally biased region" description="Polar residues" evidence="1">
    <location>
        <begin position="102"/>
        <end position="113"/>
    </location>
</feature>
<gene>
    <name evidence="2" type="ORF">VZT92_001658</name>
</gene>
<keyword evidence="3" id="KW-1185">Reference proteome</keyword>
<reference evidence="2 3" key="1">
    <citation type="journal article" date="2024" name="Genome Biol. Evol.">
        <title>Chromosome-level genome assembly of the viviparous eelpout Zoarces viviparus.</title>
        <authorList>
            <person name="Fuhrmann N."/>
            <person name="Brasseur M.V."/>
            <person name="Bakowski C.E."/>
            <person name="Podsiadlowski L."/>
            <person name="Prost S."/>
            <person name="Krehenwinkel H."/>
            <person name="Mayer C."/>
        </authorList>
    </citation>
    <scope>NUCLEOTIDE SEQUENCE [LARGE SCALE GENOMIC DNA]</scope>
    <source>
        <strain evidence="2">NO-MEL_2022_Ind0_liver</strain>
    </source>
</reference>
<feature type="region of interest" description="Disordered" evidence="1">
    <location>
        <begin position="1"/>
        <end position="44"/>
    </location>
</feature>
<dbReference type="EMBL" id="JBCEZU010000002">
    <property type="protein sequence ID" value="KAK9541630.1"/>
    <property type="molecule type" value="Genomic_DNA"/>
</dbReference>